<dbReference type="InterPro" id="IPR006287">
    <property type="entry name" value="DJ-1"/>
</dbReference>
<feature type="region of interest" description="Disordered" evidence="3">
    <location>
        <begin position="748"/>
        <end position="792"/>
    </location>
</feature>
<protein>
    <submittedName>
        <fullName evidence="6">Parkinson disease protein 7 homolog</fullName>
    </submittedName>
</protein>
<dbReference type="InterPro" id="IPR050325">
    <property type="entry name" value="Prot/Nucl_acid_deglycase"/>
</dbReference>
<dbReference type="GO" id="GO:0005739">
    <property type="term" value="C:mitochondrion"/>
    <property type="evidence" value="ECO:0007669"/>
    <property type="project" value="TreeGrafter"/>
</dbReference>
<keyword evidence="7" id="KW-1185">Reference proteome</keyword>
<sequence>MASGKKALLILAPGAEEMETVITADVLRRAKVEVIIAGLDSAEPVECSRGVKILPDSSLDSAAERGPYDLVVLPGGLGGAKRLSESPKVKQILQAQESGGQYIAAVCAGPTALLAHGIGKGKQVTSHPVVREKMEESYSYTEARVSRDGTLITSQGPGTCFEFALVLVTALLGEETAKDPVTENRDRRFGSVWHEIVLSRDLYSMAKLPMLFLLPVLAATTGTALWSHVWSDCLVVVSNATDGIGIKVACDRDSVVHQRNFAGYFLSPLNTNEIWVENLTTGDDTSVRYALLLPLAREIGVLDVQYSGATGEWATQLWPMEMDGVEGSCQTLFIHRFKNALYSVCIFKMGPDSSSLRLYEITLNTSALEESSVSFESFATLNGERFTNVVYAQREQNNQYFFVVIDGDVAYIDPSNHGRDLYPLGYDEECTNVTFLQYVVLSSDLLVHLSCCTEDQTCSRRGIYYNTYREKSLELSEGLPYRCPDFETEVVIHESTNQFHVRGMNYELEGDGFRHGLCSGSSSNPWFAYQDNTGKIFVIDLSPSTTPTLHRVSEHGCLQGPSCSPIRNVSGILVIQEFDQDSQLILAKGIRPHANYSVVFAVTNNPKPSFFALLNIPLKRLLPSSTIFTNTVTSFRCTVASCHPSPSPVDPTHTSIIYSPSSMSSPAPSTTVNMLAVIIPSVVVGVIILLCLAVSLPIGIRMRYVSQSEKQKGFFRAKCSRKTSCRKPVDRPPPQLDLDRLSHNSELPVNVNQHGSEQRGDSPASANNSISQGDIGTEPPEILNRGSHETEIPSEGIKLSSTVNQHLPKTHHSFPSRLSSGGSTGNPGSLATVSQDRLPAAGLRHVQSAGPPTLQHTAHLDFDVLTTTAVQSSVNSHTAVVMGVHFPLLRSPAHQPQQAPAVVSTNPLTGEVHRSGRSS</sequence>
<dbReference type="PANTHER" id="PTHR48094:SF12">
    <property type="entry name" value="PARKINSON DISEASE PROTEIN 7 HOMOLOG"/>
    <property type="match status" value="1"/>
</dbReference>
<dbReference type="GO" id="GO:0005634">
    <property type="term" value="C:nucleus"/>
    <property type="evidence" value="ECO:0007669"/>
    <property type="project" value="TreeGrafter"/>
</dbReference>
<dbReference type="GO" id="GO:0010646">
    <property type="term" value="P:regulation of cell communication"/>
    <property type="evidence" value="ECO:0007669"/>
    <property type="project" value="UniProtKB-ARBA"/>
</dbReference>
<evidence type="ECO:0000256" key="2">
    <source>
        <dbReference type="ARBA" id="ARBA00022490"/>
    </source>
</evidence>
<feature type="compositionally biased region" description="Polar residues" evidence="3">
    <location>
        <begin position="764"/>
        <end position="774"/>
    </location>
</feature>
<evidence type="ECO:0000256" key="3">
    <source>
        <dbReference type="SAM" id="MobiDB-lite"/>
    </source>
</evidence>
<keyword evidence="4" id="KW-0472">Membrane</keyword>
<evidence type="ECO:0000256" key="4">
    <source>
        <dbReference type="SAM" id="Phobius"/>
    </source>
</evidence>
<keyword evidence="4" id="KW-0812">Transmembrane</keyword>
<dbReference type="InterPro" id="IPR002818">
    <property type="entry name" value="DJ-1/PfpI"/>
</dbReference>
<dbReference type="GO" id="GO:0016684">
    <property type="term" value="F:oxidoreductase activity, acting on peroxide as acceptor"/>
    <property type="evidence" value="ECO:0007669"/>
    <property type="project" value="TreeGrafter"/>
</dbReference>
<organism evidence="6 7">
    <name type="scientific">Geodia barretti</name>
    <name type="common">Barrett's horny sponge</name>
    <dbReference type="NCBI Taxonomy" id="519541"/>
    <lineage>
        <taxon>Eukaryota</taxon>
        <taxon>Metazoa</taxon>
        <taxon>Porifera</taxon>
        <taxon>Demospongiae</taxon>
        <taxon>Heteroscleromorpha</taxon>
        <taxon>Tetractinellida</taxon>
        <taxon>Astrophorina</taxon>
        <taxon>Geodiidae</taxon>
        <taxon>Geodia</taxon>
    </lineage>
</organism>
<feature type="transmembrane region" description="Helical" evidence="4">
    <location>
        <begin position="674"/>
        <end position="700"/>
    </location>
</feature>
<dbReference type="EMBL" id="CASHTH010003346">
    <property type="protein sequence ID" value="CAI8043656.1"/>
    <property type="molecule type" value="Genomic_DNA"/>
</dbReference>
<dbReference type="Proteomes" id="UP001174909">
    <property type="component" value="Unassembled WGS sequence"/>
</dbReference>
<dbReference type="GO" id="GO:1903189">
    <property type="term" value="P:glyoxal metabolic process"/>
    <property type="evidence" value="ECO:0007669"/>
    <property type="project" value="TreeGrafter"/>
</dbReference>
<dbReference type="AlphaFoldDB" id="A0AA35TB16"/>
<feature type="domain" description="DJ-1/PfpI" evidence="5">
    <location>
        <begin position="5"/>
        <end position="169"/>
    </location>
</feature>
<feature type="region of interest" description="Disordered" evidence="3">
    <location>
        <begin position="807"/>
        <end position="833"/>
    </location>
</feature>
<dbReference type="CDD" id="cd03135">
    <property type="entry name" value="GATase1_DJ-1"/>
    <property type="match status" value="1"/>
</dbReference>
<dbReference type="PANTHER" id="PTHR48094">
    <property type="entry name" value="PROTEIN/NUCLEIC ACID DEGLYCASE DJ-1-RELATED"/>
    <property type="match status" value="1"/>
</dbReference>
<comment type="subcellular location">
    <subcellularLocation>
        <location evidence="1">Cytoplasm</location>
    </subcellularLocation>
</comment>
<keyword evidence="4" id="KW-1133">Transmembrane helix</keyword>
<dbReference type="Pfam" id="PF01965">
    <property type="entry name" value="DJ-1_PfpI"/>
    <property type="match status" value="1"/>
</dbReference>
<dbReference type="GO" id="GO:0023051">
    <property type="term" value="P:regulation of signaling"/>
    <property type="evidence" value="ECO:0007669"/>
    <property type="project" value="UniProtKB-ARBA"/>
</dbReference>
<proteinExistence type="predicted"/>
<feature type="compositionally biased region" description="Polar residues" evidence="3">
    <location>
        <begin position="816"/>
        <end position="833"/>
    </location>
</feature>
<dbReference type="NCBIfam" id="TIGR01383">
    <property type="entry name" value="not_thiJ"/>
    <property type="match status" value="1"/>
</dbReference>
<reference evidence="6" key="1">
    <citation type="submission" date="2023-03" db="EMBL/GenBank/DDBJ databases">
        <authorList>
            <person name="Steffen K."/>
            <person name="Cardenas P."/>
        </authorList>
    </citation>
    <scope>NUCLEOTIDE SEQUENCE</scope>
</reference>
<comment type="caution">
    <text evidence="6">The sequence shown here is derived from an EMBL/GenBank/DDBJ whole genome shotgun (WGS) entry which is preliminary data.</text>
</comment>
<dbReference type="Gene3D" id="3.40.50.880">
    <property type="match status" value="1"/>
</dbReference>
<dbReference type="FunFam" id="3.40.50.880:FF:000022">
    <property type="entry name" value="protein deglycase DJ-1"/>
    <property type="match status" value="1"/>
</dbReference>
<dbReference type="SUPFAM" id="SSF52317">
    <property type="entry name" value="Class I glutamine amidotransferase-like"/>
    <property type="match status" value="1"/>
</dbReference>
<evidence type="ECO:0000256" key="1">
    <source>
        <dbReference type="ARBA" id="ARBA00004496"/>
    </source>
</evidence>
<gene>
    <name evidence="6" type="ORF">GBAR_LOCUS24214</name>
</gene>
<feature type="region of interest" description="Disordered" evidence="3">
    <location>
        <begin position="723"/>
        <end position="742"/>
    </location>
</feature>
<evidence type="ECO:0000313" key="7">
    <source>
        <dbReference type="Proteomes" id="UP001174909"/>
    </source>
</evidence>
<accession>A0AA35TB16</accession>
<dbReference type="GO" id="GO:0046295">
    <property type="term" value="P:glycolate biosynthetic process"/>
    <property type="evidence" value="ECO:0007669"/>
    <property type="project" value="TreeGrafter"/>
</dbReference>
<evidence type="ECO:0000259" key="5">
    <source>
        <dbReference type="Pfam" id="PF01965"/>
    </source>
</evidence>
<evidence type="ECO:0000313" key="6">
    <source>
        <dbReference type="EMBL" id="CAI8043656.1"/>
    </source>
</evidence>
<dbReference type="InterPro" id="IPR029062">
    <property type="entry name" value="Class_I_gatase-like"/>
</dbReference>
<name>A0AA35TB16_GEOBA</name>
<dbReference type="GO" id="GO:0006979">
    <property type="term" value="P:response to oxidative stress"/>
    <property type="evidence" value="ECO:0007669"/>
    <property type="project" value="TreeGrafter"/>
</dbReference>
<keyword evidence="2" id="KW-0963">Cytoplasm</keyword>